<keyword evidence="2" id="KW-1185">Reference proteome</keyword>
<dbReference type="AlphaFoldDB" id="A0AAE1BNA5"/>
<gene>
    <name evidence="1" type="ORF">Pcinc_039641</name>
</gene>
<dbReference type="Proteomes" id="UP001286313">
    <property type="component" value="Unassembled WGS sequence"/>
</dbReference>
<proteinExistence type="predicted"/>
<reference evidence="1" key="1">
    <citation type="submission" date="2023-10" db="EMBL/GenBank/DDBJ databases">
        <title>Genome assemblies of two species of porcelain crab, Petrolisthes cinctipes and Petrolisthes manimaculis (Anomura: Porcellanidae).</title>
        <authorList>
            <person name="Angst P."/>
        </authorList>
    </citation>
    <scope>NUCLEOTIDE SEQUENCE</scope>
    <source>
        <strain evidence="1">PB745_01</strain>
        <tissue evidence="1">Gill</tissue>
    </source>
</reference>
<accession>A0AAE1BNA5</accession>
<dbReference type="EMBL" id="JAWQEG010006805">
    <property type="protein sequence ID" value="KAK3853836.1"/>
    <property type="molecule type" value="Genomic_DNA"/>
</dbReference>
<name>A0AAE1BNA5_PETCI</name>
<evidence type="ECO:0000313" key="1">
    <source>
        <dbReference type="EMBL" id="KAK3853836.1"/>
    </source>
</evidence>
<protein>
    <submittedName>
        <fullName evidence="1">Uncharacterized protein</fullName>
    </submittedName>
</protein>
<organism evidence="1 2">
    <name type="scientific">Petrolisthes cinctipes</name>
    <name type="common">Flat porcelain crab</name>
    <dbReference type="NCBI Taxonomy" id="88211"/>
    <lineage>
        <taxon>Eukaryota</taxon>
        <taxon>Metazoa</taxon>
        <taxon>Ecdysozoa</taxon>
        <taxon>Arthropoda</taxon>
        <taxon>Crustacea</taxon>
        <taxon>Multicrustacea</taxon>
        <taxon>Malacostraca</taxon>
        <taxon>Eumalacostraca</taxon>
        <taxon>Eucarida</taxon>
        <taxon>Decapoda</taxon>
        <taxon>Pleocyemata</taxon>
        <taxon>Anomura</taxon>
        <taxon>Galatheoidea</taxon>
        <taxon>Porcellanidae</taxon>
        <taxon>Petrolisthes</taxon>
    </lineage>
</organism>
<comment type="caution">
    <text evidence="1">The sequence shown here is derived from an EMBL/GenBank/DDBJ whole genome shotgun (WGS) entry which is preliminary data.</text>
</comment>
<evidence type="ECO:0000313" key="2">
    <source>
        <dbReference type="Proteomes" id="UP001286313"/>
    </source>
</evidence>
<sequence length="97" mass="10516">MNGRTLKRKPKLVRSENVCDHSSGLDSIIRESLLQIAWPISASFSAEDSLYVRAQGGNFAIRKHEDKCTEALHLTPSSSPSLCAAVGPDAVPSFLPH</sequence>